<proteinExistence type="predicted"/>
<accession>A0A2M8EYS7</accession>
<name>A0A2M8EYS7_9BACT</name>
<evidence type="ECO:0000313" key="1">
    <source>
        <dbReference type="EMBL" id="PJC31786.1"/>
    </source>
</evidence>
<organism evidence="1 2">
    <name type="scientific">Candidatus Roizmanbacteria bacterium CG_4_9_14_0_2_um_filter_36_12</name>
    <dbReference type="NCBI Taxonomy" id="1974837"/>
    <lineage>
        <taxon>Bacteria</taxon>
        <taxon>Candidatus Roizmaniibacteriota</taxon>
    </lineage>
</organism>
<dbReference type="AlphaFoldDB" id="A0A2M8EYS7"/>
<reference evidence="2" key="1">
    <citation type="submission" date="2017-09" db="EMBL/GenBank/DDBJ databases">
        <title>Depth-based differentiation of microbial function through sediment-hosted aquifers and enrichment of novel symbionts in the deep terrestrial subsurface.</title>
        <authorList>
            <person name="Probst A.J."/>
            <person name="Ladd B."/>
            <person name="Jarett J.K."/>
            <person name="Geller-Mcgrath D.E."/>
            <person name="Sieber C.M.K."/>
            <person name="Emerson J.B."/>
            <person name="Anantharaman K."/>
            <person name="Thomas B.C."/>
            <person name="Malmstrom R."/>
            <person name="Stieglmeier M."/>
            <person name="Klingl A."/>
            <person name="Woyke T."/>
            <person name="Ryan C.M."/>
            <person name="Banfield J.F."/>
        </authorList>
    </citation>
    <scope>NUCLEOTIDE SEQUENCE [LARGE SCALE GENOMIC DNA]</scope>
</reference>
<evidence type="ECO:0000313" key="2">
    <source>
        <dbReference type="Proteomes" id="UP000229777"/>
    </source>
</evidence>
<gene>
    <name evidence="1" type="ORF">CO049_03825</name>
</gene>
<comment type="caution">
    <text evidence="1">The sequence shown here is derived from an EMBL/GenBank/DDBJ whole genome shotgun (WGS) entry which is preliminary data.</text>
</comment>
<protein>
    <submittedName>
        <fullName evidence="1">Uncharacterized protein</fullName>
    </submittedName>
</protein>
<dbReference type="Proteomes" id="UP000229777">
    <property type="component" value="Unassembled WGS sequence"/>
</dbReference>
<dbReference type="EMBL" id="PFSA01000068">
    <property type="protein sequence ID" value="PJC31786.1"/>
    <property type="molecule type" value="Genomic_DNA"/>
</dbReference>
<sequence length="99" mass="11268">MKHSQKTSLLFIETAAGNRPLTDMEKCFLTILKIKNNISSRQALKLARKIKLCAACSDRSEVFTTGEKLSKKGLVERRLIGKEYFWSLSKKGTLYSKQI</sequence>